<organism evidence="3">
    <name type="scientific">Pandalus japonicus</name>
    <name type="common">Morotoge shrimp</name>
    <name type="synonym">Pandalopsis dispar var. japonica</name>
    <dbReference type="NCBI Taxonomy" id="666362"/>
    <lineage>
        <taxon>Eukaryota</taxon>
        <taxon>Metazoa</taxon>
        <taxon>Ecdysozoa</taxon>
        <taxon>Arthropoda</taxon>
        <taxon>Crustacea</taxon>
        <taxon>Multicrustacea</taxon>
        <taxon>Malacostraca</taxon>
        <taxon>Eumalacostraca</taxon>
        <taxon>Eucarida</taxon>
        <taxon>Decapoda</taxon>
        <taxon>Pleocyemata</taxon>
        <taxon>Caridea</taxon>
        <taxon>Pandaloidea</taxon>
        <taxon>Pandalidae</taxon>
        <taxon>Pandalus</taxon>
    </lineage>
</organism>
<reference evidence="3" key="1">
    <citation type="journal article" date="2012" name="Comp. Biochem. Physiol. B, Biochem. Mol. Biol.">
        <title>Molecular cloning and characterization of three cDNAs encoding allatostatin-like neurosecretory peptides from Pandalopsis japonica.</title>
        <authorList>
            <person name="Salma U."/>
            <person name="Jang Y.H."/>
            <person name="Uddowla M.H."/>
            <person name="Yi M."/>
            <person name="Gong S.P."/>
            <person name="Lee H.S."/>
            <person name="Kim H.W."/>
        </authorList>
    </citation>
    <scope>NUCLEOTIDE SEQUENCE</scope>
</reference>
<evidence type="ECO:0000256" key="2">
    <source>
        <dbReference type="SAM" id="SignalP"/>
    </source>
</evidence>
<feature type="chain" id="PRO_5003910556" evidence="2">
    <location>
        <begin position="26"/>
        <end position="117"/>
    </location>
</feature>
<proteinExistence type="evidence at transcript level"/>
<dbReference type="EMBL" id="JQ956413">
    <property type="protein sequence ID" value="AFV91539.1"/>
    <property type="molecule type" value="mRNA"/>
</dbReference>
<feature type="region of interest" description="Disordered" evidence="1">
    <location>
        <begin position="25"/>
        <end position="85"/>
    </location>
</feature>
<keyword evidence="2" id="KW-0732">Signal</keyword>
<protein>
    <submittedName>
        <fullName evidence="3">B-type preproallatostatin II</fullName>
    </submittedName>
</protein>
<sequence length="117" mass="13271">MMQHALRNAALLALMVIAVTQLTTAQDPAPIPAHTEDKRADWSSMRGTWGKRSSNDDVDLETSEDKRGGWNKFQGSWGKRSDEMTDTELQMAEDKRANWNKFQGSWGKSDIRAEIME</sequence>
<feature type="signal peptide" evidence="2">
    <location>
        <begin position="1"/>
        <end position="25"/>
    </location>
</feature>
<dbReference type="AlphaFoldDB" id="K7SA46"/>
<evidence type="ECO:0000313" key="3">
    <source>
        <dbReference type="EMBL" id="AFV91539.1"/>
    </source>
</evidence>
<accession>K7SA46</accession>
<name>K7SA46_PANJP</name>
<evidence type="ECO:0000256" key="1">
    <source>
        <dbReference type="SAM" id="MobiDB-lite"/>
    </source>
</evidence>